<evidence type="ECO:0000313" key="9">
    <source>
        <dbReference type="Proteomes" id="UP000050792"/>
    </source>
</evidence>
<dbReference type="SUPFAM" id="SSF56436">
    <property type="entry name" value="C-type lectin-like"/>
    <property type="match status" value="1"/>
</dbReference>
<dbReference type="PANTHER" id="PTHR45739:SF8">
    <property type="entry name" value="FRAS1-RELATED EXTRACELLULAR MATRIX PROTEIN 1"/>
    <property type="match status" value="1"/>
</dbReference>
<evidence type="ECO:0000256" key="6">
    <source>
        <dbReference type="SAM" id="MobiDB-lite"/>
    </source>
</evidence>
<evidence type="ECO:0000256" key="2">
    <source>
        <dbReference type="ARBA" id="ARBA00022729"/>
    </source>
</evidence>
<evidence type="ECO:0000313" key="10">
    <source>
        <dbReference type="WBParaSite" id="SRDH1_89090.1"/>
    </source>
</evidence>
<dbReference type="InterPro" id="IPR016186">
    <property type="entry name" value="C-type_lectin-like/link_sf"/>
</dbReference>
<evidence type="ECO:0000256" key="1">
    <source>
        <dbReference type="ARBA" id="ARBA00022723"/>
    </source>
</evidence>
<sequence>MTTKFNVTLFLYISLFISLCSTEQYFQRSNYPIDKEGTSSSSSSREKSEKSYDQFMLNDSPASNGYSLLRNDVIRQHLHVWRGYSAPLLHEHLPILPRAQKGQVCHVEVEEFQPLLSMVGHLEPKKFDCSFANGDVIYRHEGNPLINHDHVQVTIFFFRNNNSVVQTVDIMIDIEDPPTNLINNYDMNNVTNPIIHNDNNNTNTMNDNDKKLNMKQGYFIGPIPQSRIEILKDLTVKNLRATSESISSDILRIRYNLDKEECRLAYVSPEYLINRGLLAKNTSDWSILGRLGGTQTPKLGMPLTSGSAVGGVRRWPLFGQIVHFNRTMVDYIDRDCQEALLQGYRYLHRRGNSYSTDYIPIQITIWNRMNDGSRGQQIIESKFLKVTISNAQNLKSPVLRAFRQINVTHIGGSLSILPRDSISISRDSILSWEYLDINMTRMQGPLQAQIVNLRDPTRPVTSFRLADLRQGLIALQLLNYAESLVKVFTITMTAIDPYFQVSQPVNLRIATFLQPVVEINSHTLASNAPPSFQVFSLPLFTYTGAISLIQKHNIQVVGYIDESMIVYTIRSWPNEEINLYNKLAINKSQGQLLLDGQSAYGVNFGPPHIASMSLAYIHTGEYEPTVERIPLSITIPSLVNSRLRLKREQNTTINHDYFNGNNKNLHQRYQHNGSGKQRRKYRRIANSLPFLQLELSIRIVRLHNHINNGALKSGNTFRLPTLSSICFTAEDFLTPEALKAVRSDIINLAFVVKVAPSQGVLVRLPIVKNFTTYHHLHRNNHNNNQQLNMDYYTDEKIPLDNNEITYSEQQELMEKSQIGVILLSDLETGEVCYLNQRHDRATDLMGIKQIGRVDFPTVYMTFEIQPPIPIILVERMDPNVVLRVRETASYVPLTSLHLNYGMEWNIPSHNFEQYNQSMFNNLGSENITYTIIQAPRLRQLEDIIKMNKNVYIGTHDAGRLVSLSSITSSTHVGDMKLQAGLAINLREAQVPCVTQFTQRQIDENDIVYVPPTQDIGYTDQDLIVRYTVSGPTGYELNNREMRIQLVAEDNQIPEVKIIAPLRLHRDGELIIDSNVLSINDLDTPEEKLFIQFETLPKYGKILINLIESTQYNQRNKNLNLSQYLLVVKSQNISYSLFKKGKLIYQQSGDNVKQDYFILTITDGIQNSTPLQVPIEIKPRILQGNKWHQLVNNTILVKENSSVILTPSVFPMDTTDMTALSNDVLTMSNAPQYFVIVFPTKGNLFINHKHKVSQFTYKDILENRLSYRHGPAEIGVKNVYDFVRIWDFNAGETFSLNFTLMPVNSQPPVLRSETLLQVKEGDKVEITPYNLYATDPDTNESDIQLHIIHPPKWGHLELINNNNNNTSTIINHFNMKNIRDGFIYYVNSIHDNGIESIEDLFTIKAFDGLYYSLNIIEIKIAIQPINDEIPNVRLLKYFSVTMDTRKVLTPYLFHVNDMDIPKDILQINFIELPIYGNLLIYWQHGEKYMITYNSNSIIESYLGMLNLIYIQNASMLNTSPPTTTTTGTATATLKNQSYPSSILAIDQFTVSVTDGKHKVERTAYILIRPINHYPPEMYISTTTTNNNDDDDGDDIILDGQKWTRLDNQLNGLIIKDNDTSEDDLIITIIEKPKYGYIQRLPRMLSKDGIIDYLDLIEEAWDIEEMKVGNDIQSLAQLSVAGSIGGPKTIKILDRGDQFTKRQITTGRIHYVYTGPYQEQYLTDSCVLRLSDGQYSTDPITLRFRIRRVDGTNGGLSYSSLPYLPITNLQPLRPLEYPEMKGTISEENDKEGNQMHQNDASDTTLDSFNTAIITATINRFTFIQYKDIKFDKLNDNQIEIIYNLKDNNSLSSCGLLAHTSDPLKSIMKFTNNEVRNHQIVFYPLNCENYYLNKQFHYDFIITNSLGDYLGQKSIIISIQKQKYHHLPELQPYSSLIILPYTDTIIKPNHLSMKDKDTNPNHLIYLISTNYNNEQSKQYGQFINHYNHTIHCFTQSQINSNHILFSSYSNNNPSSFIIDLYLFDAGDIGPIHNLNQLCNHILSYTFNNNNNTNIQYNFNPYYERMLYTIKQNDTNIIKTNEPLKFNVQYRDLKRLNNNNNNNNLLINNSNNNIDLLINNAPKPDHLETILPGLVGFYLNSENIYALNPWIQYKLINNHKMNCILYNKINNKTIYDYFYQNDLNRRKLVVILLKDKKKFKKYSSSASSSSSSLSSSSSSSSSSLSTLNDTVCKIEYELYNVDKSVERKRYSLELSWITLGFDHKVYTICPERGILTLTVIRKGTNQALQSTLTDVYVGLSSDTAIEGKDFSLHSQKLVVFHKGELKKEVLISFHPTTKDFTDHNLRFYVDLKSPTGAILDQNYRAEVIVSNNHEKCQSKSYFTPIKLGDETTKVVNNPVKRDLTSIIHSNVNQIRNNPIYLSDAQMNNDNHGDDYLKDFNWQSNQQYKIENDSIKNRISLTEWLATNDLPDSKTLSASYENYMHSNKHTMHCLNGWKFYQHRCYQLYENKEITWEEARNYCELQDGFLTSITDETNLKWLAEIFQIRKPFWIGLHQTQPRGSWVWHNFEHVGFTKWDKGYPVNTKWRTPTNKQIKRKHHLTQKQKRYRGPKACVLVTPNLYWQNRFCNRIITNVNFICMKNPEIF</sequence>
<dbReference type="InterPro" id="IPR045658">
    <property type="entry name" value="FRAS1-rel_N"/>
</dbReference>
<name>A0AA85GE40_9TREM</name>
<dbReference type="GO" id="GO:0009653">
    <property type="term" value="P:anatomical structure morphogenesis"/>
    <property type="evidence" value="ECO:0007669"/>
    <property type="project" value="TreeGrafter"/>
</dbReference>
<dbReference type="PROSITE" id="PS50041">
    <property type="entry name" value="C_TYPE_LECTIN_2"/>
    <property type="match status" value="1"/>
</dbReference>
<dbReference type="InterPro" id="IPR016187">
    <property type="entry name" value="CTDL_fold"/>
</dbReference>
<evidence type="ECO:0000256" key="7">
    <source>
        <dbReference type="SAM" id="SignalP"/>
    </source>
</evidence>
<feature type="chain" id="PRO_5041731325" description="C-type lectin domain-containing protein" evidence="7">
    <location>
        <begin position="23"/>
        <end position="2641"/>
    </location>
</feature>
<dbReference type="Gene3D" id="2.60.40.2030">
    <property type="match status" value="1"/>
</dbReference>
<feature type="region of interest" description="Disordered" evidence="6">
    <location>
        <begin position="2200"/>
        <end position="2221"/>
    </location>
</feature>
<dbReference type="WBParaSite" id="SRDH1_89090.1">
    <property type="protein sequence ID" value="SRDH1_89090.1"/>
    <property type="gene ID" value="SRDH1_89090"/>
</dbReference>
<dbReference type="CDD" id="cd00037">
    <property type="entry name" value="CLECT"/>
    <property type="match status" value="1"/>
</dbReference>
<reference evidence="10" key="2">
    <citation type="submission" date="2023-11" db="UniProtKB">
        <authorList>
            <consortium name="WormBaseParasite"/>
        </authorList>
    </citation>
    <scope>IDENTIFICATION</scope>
</reference>
<keyword evidence="2 7" id="KW-0732">Signal</keyword>
<feature type="domain" description="C-type lectin" evidence="8">
    <location>
        <begin position="2495"/>
        <end position="2625"/>
    </location>
</feature>
<dbReference type="SMART" id="SM00034">
    <property type="entry name" value="CLECT"/>
    <property type="match status" value="1"/>
</dbReference>
<evidence type="ECO:0000256" key="3">
    <source>
        <dbReference type="ARBA" id="ARBA00022737"/>
    </source>
</evidence>
<evidence type="ECO:0000256" key="5">
    <source>
        <dbReference type="PROSITE-ProRule" id="PRU01201"/>
    </source>
</evidence>
<feature type="signal peptide" evidence="7">
    <location>
        <begin position="1"/>
        <end position="22"/>
    </location>
</feature>
<accession>A0AA85GE40</accession>
<reference evidence="9" key="1">
    <citation type="submission" date="2022-06" db="EMBL/GenBank/DDBJ databases">
        <authorList>
            <person name="Berger JAMES D."/>
            <person name="Berger JAMES D."/>
        </authorList>
    </citation>
    <scope>NUCLEOTIDE SEQUENCE [LARGE SCALE GENOMIC DNA]</scope>
</reference>
<dbReference type="Proteomes" id="UP000050792">
    <property type="component" value="Unassembled WGS sequence"/>
</dbReference>
<protein>
    <recommendedName>
        <fullName evidence="8">C-type lectin domain-containing protein</fullName>
    </recommendedName>
</protein>
<dbReference type="InterPro" id="IPR001304">
    <property type="entry name" value="C-type_lectin-like"/>
</dbReference>
<evidence type="ECO:0000259" key="8">
    <source>
        <dbReference type="PROSITE" id="PS50041"/>
    </source>
</evidence>
<keyword evidence="4" id="KW-0325">Glycoprotein</keyword>
<dbReference type="Pfam" id="PF00059">
    <property type="entry name" value="Lectin_C"/>
    <property type="match status" value="1"/>
</dbReference>
<keyword evidence="3" id="KW-0677">Repeat</keyword>
<proteinExistence type="predicted"/>
<dbReference type="Pfam" id="PF16184">
    <property type="entry name" value="Cadherin_3"/>
    <property type="match status" value="3"/>
</dbReference>
<dbReference type="InterPro" id="IPR051561">
    <property type="entry name" value="FRAS1_ECM"/>
</dbReference>
<dbReference type="Gene3D" id="3.10.100.10">
    <property type="entry name" value="Mannose-Binding Protein A, subunit A"/>
    <property type="match status" value="1"/>
</dbReference>
<organism evidence="9 10">
    <name type="scientific">Schistosoma rodhaini</name>
    <dbReference type="NCBI Taxonomy" id="6188"/>
    <lineage>
        <taxon>Eukaryota</taxon>
        <taxon>Metazoa</taxon>
        <taxon>Spiralia</taxon>
        <taxon>Lophotrochozoa</taxon>
        <taxon>Platyhelminthes</taxon>
        <taxon>Trematoda</taxon>
        <taxon>Digenea</taxon>
        <taxon>Strigeidida</taxon>
        <taxon>Schistosomatoidea</taxon>
        <taxon>Schistosomatidae</taxon>
        <taxon>Schistosoma</taxon>
    </lineage>
</organism>
<evidence type="ECO:0000256" key="4">
    <source>
        <dbReference type="ARBA" id="ARBA00023180"/>
    </source>
</evidence>
<dbReference type="PROSITE" id="PS51854">
    <property type="entry name" value="CSPG"/>
    <property type="match status" value="1"/>
</dbReference>
<dbReference type="InterPro" id="IPR038081">
    <property type="entry name" value="CalX-like_sf"/>
</dbReference>
<dbReference type="InterPro" id="IPR039005">
    <property type="entry name" value="CSPG_rpt"/>
</dbReference>
<keyword evidence="1" id="KW-0479">Metal-binding</keyword>
<feature type="repeat" description="CSPG" evidence="5">
    <location>
        <begin position="1306"/>
        <end position="1405"/>
    </location>
</feature>
<dbReference type="PANTHER" id="PTHR45739">
    <property type="entry name" value="MATRIX PROTEIN, PUTATIVE-RELATED"/>
    <property type="match status" value="1"/>
</dbReference>
<dbReference type="GO" id="GO:0046872">
    <property type="term" value="F:metal ion binding"/>
    <property type="evidence" value="ECO:0007669"/>
    <property type="project" value="UniProtKB-KW"/>
</dbReference>
<dbReference type="Pfam" id="PF19309">
    <property type="entry name" value="Frem_N"/>
    <property type="match status" value="1"/>
</dbReference>
<dbReference type="SUPFAM" id="SSF141072">
    <property type="entry name" value="CalX-like"/>
    <property type="match status" value="1"/>
</dbReference>
<keyword evidence="9" id="KW-1185">Reference proteome</keyword>